<accession>A0A081P0H1</accession>
<dbReference type="InterPro" id="IPR025916">
    <property type="entry name" value="YdjO"/>
</dbReference>
<proteinExistence type="predicted"/>
<evidence type="ECO:0000313" key="2">
    <source>
        <dbReference type="Proteomes" id="UP000028123"/>
    </source>
</evidence>
<comment type="caution">
    <text evidence="1">The sequence shown here is derived from an EMBL/GenBank/DDBJ whole genome shotgun (WGS) entry which is preliminary data.</text>
</comment>
<dbReference type="EMBL" id="JNVM01000017">
    <property type="protein sequence ID" value="KEQ24194.1"/>
    <property type="molecule type" value="Genomic_DNA"/>
</dbReference>
<dbReference type="AlphaFoldDB" id="A0A081P0H1"/>
<evidence type="ECO:0008006" key="3">
    <source>
        <dbReference type="Google" id="ProtNLM"/>
    </source>
</evidence>
<dbReference type="eggNOG" id="ENOG5032YUY">
    <property type="taxonomic scope" value="Bacteria"/>
</dbReference>
<gene>
    <name evidence="1" type="ORF">ET33_10900</name>
</gene>
<keyword evidence="2" id="KW-1185">Reference proteome</keyword>
<name>A0A081P0H1_9BACL</name>
<dbReference type="Pfam" id="PF14169">
    <property type="entry name" value="YdjO"/>
    <property type="match status" value="1"/>
</dbReference>
<protein>
    <recommendedName>
        <fullName evidence="3">Cold-shock protein</fullName>
    </recommendedName>
</protein>
<dbReference type="Proteomes" id="UP000028123">
    <property type="component" value="Unassembled WGS sequence"/>
</dbReference>
<evidence type="ECO:0000313" key="1">
    <source>
        <dbReference type="EMBL" id="KEQ24194.1"/>
    </source>
</evidence>
<organism evidence="1 2">
    <name type="scientific">Paenibacillus tyrfis</name>
    <dbReference type="NCBI Taxonomy" id="1501230"/>
    <lineage>
        <taxon>Bacteria</taxon>
        <taxon>Bacillati</taxon>
        <taxon>Bacillota</taxon>
        <taxon>Bacilli</taxon>
        <taxon>Bacillales</taxon>
        <taxon>Paenibacillaceae</taxon>
        <taxon>Paenibacillus</taxon>
    </lineage>
</organism>
<reference evidence="1 2" key="1">
    <citation type="submission" date="2014-06" db="EMBL/GenBank/DDBJ databases">
        <title>Draft genome sequence of Paenibacillus sp. MSt1.</title>
        <authorList>
            <person name="Aw Y.K."/>
            <person name="Ong K.S."/>
            <person name="Gan H.M."/>
            <person name="Lee S.M."/>
        </authorList>
    </citation>
    <scope>NUCLEOTIDE SEQUENCE [LARGE SCALE GENOMIC DNA]</scope>
    <source>
        <strain evidence="1 2">MSt1</strain>
    </source>
</reference>
<sequence length="76" mass="8718">MYFQKKSLEDIPEENTTIWSCSKEGCKGWMRDNFAFEDVPVCRQCHSPMVRSVKMLPLLVNPNGDPKSLKKGIQIS</sequence>
<dbReference type="RefSeq" id="WP_025849018.1">
    <property type="nucleotide sequence ID" value="NZ_FYEP01000002.1"/>
</dbReference>
<dbReference type="OrthoDB" id="1955171at2"/>